<dbReference type="STRING" id="35743.SAMN04487937_0220"/>
<organism evidence="3 4">
    <name type="scientific">Halorubrum sodomense</name>
    <dbReference type="NCBI Taxonomy" id="35743"/>
    <lineage>
        <taxon>Archaea</taxon>
        <taxon>Methanobacteriati</taxon>
        <taxon>Methanobacteriota</taxon>
        <taxon>Stenosarchaea group</taxon>
        <taxon>Halobacteria</taxon>
        <taxon>Halobacteriales</taxon>
        <taxon>Haloferacaceae</taxon>
        <taxon>Halorubrum</taxon>
    </lineage>
</organism>
<protein>
    <submittedName>
        <fullName evidence="3">Death on curing protein</fullName>
    </submittedName>
</protein>
<evidence type="ECO:0000313" key="4">
    <source>
        <dbReference type="Proteomes" id="UP000198932"/>
    </source>
</evidence>
<dbReference type="Pfam" id="PF02661">
    <property type="entry name" value="Fic"/>
    <property type="match status" value="1"/>
</dbReference>
<dbReference type="PANTHER" id="PTHR39426:SF1">
    <property type="entry name" value="HOMOLOGY TO DEATH-ON-CURING PROTEIN OF PHAGE P1"/>
    <property type="match status" value="1"/>
</dbReference>
<dbReference type="InterPro" id="IPR006440">
    <property type="entry name" value="Doc"/>
</dbReference>
<feature type="region of interest" description="Disordered" evidence="1">
    <location>
        <begin position="156"/>
        <end position="184"/>
    </location>
</feature>
<dbReference type="InterPro" id="IPR003812">
    <property type="entry name" value="Fido"/>
</dbReference>
<accession>A0A1I6FKC6</accession>
<sequence length="217" mass="24098">MTDSLWYPSVEDVVAIHDDIVAEYPDTPPGVRNPGDVEFALNYVEEGSFGSAPDTIHEKAYHLLRLLVANHPSVDANKRTALNATVVFYFLNGCRFEYDDEVRAILKAFGTDEAAMDEEGTTEYLRSRTGELDLAGEIDERRDELVNYGLDRLTGDSSDPTINGARSVRSGMTTEGGAETASPLDEVMEDIRRELVRRVAAGDRDSNRDIYDALEDE</sequence>
<evidence type="ECO:0000256" key="1">
    <source>
        <dbReference type="SAM" id="MobiDB-lite"/>
    </source>
</evidence>
<dbReference type="GO" id="GO:0016301">
    <property type="term" value="F:kinase activity"/>
    <property type="evidence" value="ECO:0007669"/>
    <property type="project" value="InterPro"/>
</dbReference>
<dbReference type="PANTHER" id="PTHR39426">
    <property type="entry name" value="HOMOLOGY TO DEATH-ON-CURING PROTEIN OF PHAGE P1"/>
    <property type="match status" value="1"/>
</dbReference>
<reference evidence="4" key="1">
    <citation type="submission" date="2016-10" db="EMBL/GenBank/DDBJ databases">
        <authorList>
            <person name="Varghese N."/>
            <person name="Submissions S."/>
        </authorList>
    </citation>
    <scope>NUCLEOTIDE SEQUENCE [LARGE SCALE GENOMIC DNA]</scope>
    <source>
        <strain evidence="4">RD 26</strain>
    </source>
</reference>
<dbReference type="PROSITE" id="PS51459">
    <property type="entry name" value="FIDO"/>
    <property type="match status" value="1"/>
</dbReference>
<evidence type="ECO:0000259" key="2">
    <source>
        <dbReference type="PROSITE" id="PS51459"/>
    </source>
</evidence>
<keyword evidence="4" id="KW-1185">Reference proteome</keyword>
<name>A0A1I6FKC6_HALSD</name>
<feature type="domain" description="Fido" evidence="2">
    <location>
        <begin position="8"/>
        <end position="127"/>
    </location>
</feature>
<dbReference type="AlphaFoldDB" id="A0A1I6FKC6"/>
<dbReference type="EMBL" id="FOYN01000001">
    <property type="protein sequence ID" value="SFR30399.1"/>
    <property type="molecule type" value="Genomic_DNA"/>
</dbReference>
<dbReference type="NCBIfam" id="TIGR01550">
    <property type="entry name" value="DOC_P1"/>
    <property type="match status" value="1"/>
</dbReference>
<proteinExistence type="predicted"/>
<dbReference type="Gene3D" id="1.20.120.1870">
    <property type="entry name" value="Fic/DOC protein, Fido domain"/>
    <property type="match status" value="1"/>
</dbReference>
<dbReference type="Proteomes" id="UP000198932">
    <property type="component" value="Unassembled WGS sequence"/>
</dbReference>
<gene>
    <name evidence="3" type="ORF">SAMN04487937_0220</name>
</gene>
<evidence type="ECO:0000313" key="3">
    <source>
        <dbReference type="EMBL" id="SFR30399.1"/>
    </source>
</evidence>
<dbReference type="InterPro" id="IPR053737">
    <property type="entry name" value="Type_II_TA_Toxin"/>
</dbReference>